<dbReference type="Proteomes" id="UP000770015">
    <property type="component" value="Unassembled WGS sequence"/>
</dbReference>
<protein>
    <submittedName>
        <fullName evidence="3">Uncharacterized protein</fullName>
    </submittedName>
</protein>
<feature type="region of interest" description="Disordered" evidence="2">
    <location>
        <begin position="1"/>
        <end position="74"/>
    </location>
</feature>
<organism evidence="3 4">
    <name type="scientific">Plectosphaerella plurivora</name>
    <dbReference type="NCBI Taxonomy" id="936078"/>
    <lineage>
        <taxon>Eukaryota</taxon>
        <taxon>Fungi</taxon>
        <taxon>Dikarya</taxon>
        <taxon>Ascomycota</taxon>
        <taxon>Pezizomycotina</taxon>
        <taxon>Sordariomycetes</taxon>
        <taxon>Hypocreomycetidae</taxon>
        <taxon>Glomerellales</taxon>
        <taxon>Plectosphaerellaceae</taxon>
        <taxon>Plectosphaerella</taxon>
    </lineage>
</organism>
<comment type="caution">
    <text evidence="3">The sequence shown here is derived from an EMBL/GenBank/DDBJ whole genome shotgun (WGS) entry which is preliminary data.</text>
</comment>
<gene>
    <name evidence="3" type="ORF">F5X68DRAFT_248296</name>
</gene>
<evidence type="ECO:0000313" key="4">
    <source>
        <dbReference type="Proteomes" id="UP000770015"/>
    </source>
</evidence>
<feature type="compositionally biased region" description="Polar residues" evidence="2">
    <location>
        <begin position="1"/>
        <end position="16"/>
    </location>
</feature>
<evidence type="ECO:0000256" key="2">
    <source>
        <dbReference type="SAM" id="MobiDB-lite"/>
    </source>
</evidence>
<feature type="coiled-coil region" evidence="1">
    <location>
        <begin position="274"/>
        <end position="365"/>
    </location>
</feature>
<evidence type="ECO:0000313" key="3">
    <source>
        <dbReference type="EMBL" id="KAH6693823.1"/>
    </source>
</evidence>
<dbReference type="EMBL" id="JAGSXJ010000003">
    <property type="protein sequence ID" value="KAH6693823.1"/>
    <property type="molecule type" value="Genomic_DNA"/>
</dbReference>
<sequence>MSDNSRPYTIPYTGSRSRGEDEGFAPASQPAPARNMNGSVETHYTGATIAQGPEKPSNSGHGLPIQDDPGKGSVDGKTKAGFTYGVPYHYITPYAAYHDLRMARQSHGWAGSSTGAGYSPAYGAAPNPIERSERADTGTGAGVELPEKNAEVSKKDNSTLSKSTDGGNDEPDSFYNFTPKIGPEFEYGRTAAIAYQQMKDQRAMEQQIEVLKSENQQIRIHKNLAERILKQNIKDLEIKNQTIWEQKAEDLKLDIEQDIKLHIKDQKIKIQQVKEQQIEDKQIMEQQIKDLKIENTRIRDQKIENQKILEQMIKDLTKEKQQIQDQLTKEQNIMELQIDSLKIENQQIKDQLTRERANLQGMQQISKQHLEAFRWHDERNMALNATIQWQGRTIQNLIYQGASIEAQKS</sequence>
<evidence type="ECO:0000256" key="1">
    <source>
        <dbReference type="SAM" id="Coils"/>
    </source>
</evidence>
<dbReference type="AlphaFoldDB" id="A0A9P8VKF2"/>
<accession>A0A9P8VKF2</accession>
<proteinExistence type="predicted"/>
<reference evidence="3" key="1">
    <citation type="journal article" date="2021" name="Nat. Commun.">
        <title>Genetic determinants of endophytism in the Arabidopsis root mycobiome.</title>
        <authorList>
            <person name="Mesny F."/>
            <person name="Miyauchi S."/>
            <person name="Thiergart T."/>
            <person name="Pickel B."/>
            <person name="Atanasova L."/>
            <person name="Karlsson M."/>
            <person name="Huettel B."/>
            <person name="Barry K.W."/>
            <person name="Haridas S."/>
            <person name="Chen C."/>
            <person name="Bauer D."/>
            <person name="Andreopoulos W."/>
            <person name="Pangilinan J."/>
            <person name="LaButti K."/>
            <person name="Riley R."/>
            <person name="Lipzen A."/>
            <person name="Clum A."/>
            <person name="Drula E."/>
            <person name="Henrissat B."/>
            <person name="Kohler A."/>
            <person name="Grigoriev I.V."/>
            <person name="Martin F.M."/>
            <person name="Hacquard S."/>
        </authorList>
    </citation>
    <scope>NUCLEOTIDE SEQUENCE</scope>
    <source>
        <strain evidence="3">MPI-SDFR-AT-0117</strain>
    </source>
</reference>
<name>A0A9P8VKF2_9PEZI</name>
<keyword evidence="1" id="KW-0175">Coiled coil</keyword>
<keyword evidence="4" id="KW-1185">Reference proteome</keyword>
<feature type="compositionally biased region" description="Basic and acidic residues" evidence="2">
    <location>
        <begin position="145"/>
        <end position="157"/>
    </location>
</feature>
<dbReference type="OrthoDB" id="10643041at2759"/>
<feature type="region of interest" description="Disordered" evidence="2">
    <location>
        <begin position="122"/>
        <end position="174"/>
    </location>
</feature>